<sequence>MAVSASTQLGCGRDIDDVWDNIDQPPTPHERTCPFCGPARDSLLALERATSQLRVADEEDPQLQAGPQVVARILEVARSEARRSRRLPLSKPLPGQVSEELTVSEQAVAAVLRRTGDRQDGVQVRRCSVELVTEPVAPGQADDPYDGDGPGGPPDGGEAAAGGDALRVPADVRVSLRVSVAAGVSIPTLSDELRRAVMDVIDREVGMNVVRVDIVVEDVRDV</sequence>
<proteinExistence type="predicted"/>
<evidence type="ECO:0000313" key="3">
    <source>
        <dbReference type="Proteomes" id="UP001500767"/>
    </source>
</evidence>
<dbReference type="RefSeq" id="WP_204912340.1">
    <property type="nucleotide sequence ID" value="NZ_BAAAYR010000001.1"/>
</dbReference>
<dbReference type="EMBL" id="BAAAYR010000001">
    <property type="protein sequence ID" value="GAA3553251.1"/>
    <property type="molecule type" value="Genomic_DNA"/>
</dbReference>
<feature type="region of interest" description="Disordered" evidence="1">
    <location>
        <begin position="133"/>
        <end position="163"/>
    </location>
</feature>
<dbReference type="Proteomes" id="UP001500767">
    <property type="component" value="Unassembled WGS sequence"/>
</dbReference>
<evidence type="ECO:0000256" key="1">
    <source>
        <dbReference type="SAM" id="MobiDB-lite"/>
    </source>
</evidence>
<evidence type="ECO:0008006" key="4">
    <source>
        <dbReference type="Google" id="ProtNLM"/>
    </source>
</evidence>
<name>A0ABP6WMW4_9ACTN</name>
<accession>A0ABP6WMW4</accession>
<reference evidence="3" key="1">
    <citation type="journal article" date="2019" name="Int. J. Syst. Evol. Microbiol.">
        <title>The Global Catalogue of Microorganisms (GCM) 10K type strain sequencing project: providing services to taxonomists for standard genome sequencing and annotation.</title>
        <authorList>
            <consortium name="The Broad Institute Genomics Platform"/>
            <consortium name="The Broad Institute Genome Sequencing Center for Infectious Disease"/>
            <person name="Wu L."/>
            <person name="Ma J."/>
        </authorList>
    </citation>
    <scope>NUCLEOTIDE SEQUENCE [LARGE SCALE GENOMIC DNA]</scope>
    <source>
        <strain evidence="3">JCM 16540</strain>
    </source>
</reference>
<comment type="caution">
    <text evidence="2">The sequence shown here is derived from an EMBL/GenBank/DDBJ whole genome shotgun (WGS) entry which is preliminary data.</text>
</comment>
<protein>
    <recommendedName>
        <fullName evidence="4">Asp23/Gls24 family envelope stress response protein</fullName>
    </recommendedName>
</protein>
<evidence type="ECO:0000313" key="2">
    <source>
        <dbReference type="EMBL" id="GAA3553251.1"/>
    </source>
</evidence>
<gene>
    <name evidence="2" type="ORF">GCM10022197_05430</name>
</gene>
<keyword evidence="3" id="KW-1185">Reference proteome</keyword>
<organism evidence="2 3">
    <name type="scientific">Microlunatus spumicola</name>
    <dbReference type="NCBI Taxonomy" id="81499"/>
    <lineage>
        <taxon>Bacteria</taxon>
        <taxon>Bacillati</taxon>
        <taxon>Actinomycetota</taxon>
        <taxon>Actinomycetes</taxon>
        <taxon>Propionibacteriales</taxon>
        <taxon>Propionibacteriaceae</taxon>
        <taxon>Microlunatus</taxon>
    </lineage>
</organism>